<dbReference type="STRING" id="43265.A0A545UZ67"/>
<dbReference type="Gene3D" id="1.10.510.10">
    <property type="entry name" value="Transferase(Phosphotransferase) domain 1"/>
    <property type="match status" value="1"/>
</dbReference>
<dbReference type="EMBL" id="SPUK01000009">
    <property type="protein sequence ID" value="TQV94719.1"/>
    <property type="molecule type" value="Genomic_DNA"/>
</dbReference>
<dbReference type="Pfam" id="PF00069">
    <property type="entry name" value="Pkinase"/>
    <property type="match status" value="1"/>
</dbReference>
<evidence type="ECO:0000313" key="3">
    <source>
        <dbReference type="Proteomes" id="UP000315783"/>
    </source>
</evidence>
<dbReference type="SUPFAM" id="SSF56112">
    <property type="entry name" value="Protein kinase-like (PK-like)"/>
    <property type="match status" value="1"/>
</dbReference>
<dbReference type="GO" id="GO:0004672">
    <property type="term" value="F:protein kinase activity"/>
    <property type="evidence" value="ECO:0007669"/>
    <property type="project" value="InterPro"/>
</dbReference>
<dbReference type="InterPro" id="IPR000719">
    <property type="entry name" value="Prot_kinase_dom"/>
</dbReference>
<dbReference type="OrthoDB" id="4062651at2759"/>
<accession>A0A545UZ67</accession>
<keyword evidence="2" id="KW-0418">Kinase</keyword>
<sequence>MAGLNWTFEQLAAYFSHSPRPRSDLNPIIKQLLSACPNASVFGIGGHSALLRVSSALVAKVSLEPGDERLRNEQTVFESLAEVGCPNLVRCYLRAADVSFLELVANGTLHDRISIITKPRPILHWMLQLSHAAACLETLGHSHGDINPLNILLDDNDQIKLIDFDHSLKVGDDLDVGYEPYVRQRRKPIGGLFGVAGPVTEQFALGSVFWYMTRGSELYSELEGPDQVDRLLDGIFPTTDPQDPIDRIIRNCWDGYYLRIADLVNDIQVVSGLALQTRDTETLSQRQERTLLCERYCNMASLTPTQSTTKRESICL</sequence>
<keyword evidence="2" id="KW-0808">Transferase</keyword>
<dbReference type="GO" id="GO:0005524">
    <property type="term" value="F:ATP binding"/>
    <property type="evidence" value="ECO:0007669"/>
    <property type="project" value="InterPro"/>
</dbReference>
<feature type="domain" description="Protein kinase" evidence="1">
    <location>
        <begin position="36"/>
        <end position="316"/>
    </location>
</feature>
<keyword evidence="3" id="KW-1185">Reference proteome</keyword>
<comment type="caution">
    <text evidence="2">The sequence shown here is derived from an EMBL/GenBank/DDBJ whole genome shotgun (WGS) entry which is preliminary data.</text>
</comment>
<name>A0A545UZ67_9HYPO</name>
<proteinExistence type="predicted"/>
<evidence type="ECO:0000259" key="1">
    <source>
        <dbReference type="PROSITE" id="PS50011"/>
    </source>
</evidence>
<dbReference type="SMART" id="SM00220">
    <property type="entry name" value="S_TKc"/>
    <property type="match status" value="1"/>
</dbReference>
<evidence type="ECO:0000313" key="2">
    <source>
        <dbReference type="EMBL" id="TQV94719.1"/>
    </source>
</evidence>
<protein>
    <submittedName>
        <fullName evidence="2">Rho-associated protein kinase</fullName>
    </submittedName>
</protein>
<dbReference type="Proteomes" id="UP000315783">
    <property type="component" value="Unassembled WGS sequence"/>
</dbReference>
<gene>
    <name evidence="2" type="ORF">IF1G_06730</name>
</gene>
<dbReference type="PROSITE" id="PS50011">
    <property type="entry name" value="PROTEIN_KINASE_DOM"/>
    <property type="match status" value="1"/>
</dbReference>
<dbReference type="AlphaFoldDB" id="A0A545UZ67"/>
<organism evidence="2 3">
    <name type="scientific">Cordyceps javanica</name>
    <dbReference type="NCBI Taxonomy" id="43265"/>
    <lineage>
        <taxon>Eukaryota</taxon>
        <taxon>Fungi</taxon>
        <taxon>Dikarya</taxon>
        <taxon>Ascomycota</taxon>
        <taxon>Pezizomycotina</taxon>
        <taxon>Sordariomycetes</taxon>
        <taxon>Hypocreomycetidae</taxon>
        <taxon>Hypocreales</taxon>
        <taxon>Cordycipitaceae</taxon>
        <taxon>Cordyceps</taxon>
    </lineage>
</organism>
<dbReference type="InterPro" id="IPR011009">
    <property type="entry name" value="Kinase-like_dom_sf"/>
</dbReference>
<reference evidence="2 3" key="1">
    <citation type="journal article" date="2019" name="Appl. Microbiol. Biotechnol.">
        <title>Genome sequence of Isaria javanica and comparative genome analysis insights into family S53 peptidase evolution in fungal entomopathogens.</title>
        <authorList>
            <person name="Lin R."/>
            <person name="Zhang X."/>
            <person name="Xin B."/>
            <person name="Zou M."/>
            <person name="Gao Y."/>
            <person name="Qin F."/>
            <person name="Hu Q."/>
            <person name="Xie B."/>
            <person name="Cheng X."/>
        </authorList>
    </citation>
    <scope>NUCLEOTIDE SEQUENCE [LARGE SCALE GENOMIC DNA]</scope>
    <source>
        <strain evidence="2 3">IJ1G</strain>
    </source>
</reference>